<dbReference type="InterPro" id="IPR036249">
    <property type="entry name" value="Thioredoxin-like_sf"/>
</dbReference>
<dbReference type="SUPFAM" id="SSF52833">
    <property type="entry name" value="Thioredoxin-like"/>
    <property type="match status" value="1"/>
</dbReference>
<dbReference type="Proteomes" id="UP000187321">
    <property type="component" value="Chromosome"/>
</dbReference>
<protein>
    <submittedName>
        <fullName evidence="2">Glutaredoxin</fullName>
    </submittedName>
    <submittedName>
        <fullName evidence="3">Glutathione S-transferase, N-terminal domain</fullName>
    </submittedName>
</protein>
<dbReference type="OrthoDB" id="161910at2157"/>
<name>A0A1N6Z9N6_9EURY</name>
<keyword evidence="3" id="KW-0808">Transferase</keyword>
<dbReference type="Proteomes" id="UP000185687">
    <property type="component" value="Unassembled WGS sequence"/>
</dbReference>
<evidence type="ECO:0000313" key="2">
    <source>
        <dbReference type="EMBL" id="APX95415.1"/>
    </source>
</evidence>
<dbReference type="PROSITE" id="PS50404">
    <property type="entry name" value="GST_NTER"/>
    <property type="match status" value="1"/>
</dbReference>
<sequence length="87" mass="9755">MLELYQAESCPHSGDVRQTLTDIGVSYVIHNPRRPGSEGGDVLNEQTHQMMTKLSSEDSIPFLVDTDREETLAESEAIVDYLESHYA</sequence>
<dbReference type="KEGG" id="hda:BB347_01625"/>
<dbReference type="GO" id="GO:0016740">
    <property type="term" value="F:transferase activity"/>
    <property type="evidence" value="ECO:0007669"/>
    <property type="project" value="UniProtKB-KW"/>
</dbReference>
<accession>A0A1N6Z9N6</accession>
<dbReference type="AlphaFoldDB" id="A0A1N6Z9N6"/>
<organism evidence="3 4">
    <name type="scientific">Natronorubrum daqingense</name>
    <dbReference type="NCBI Taxonomy" id="588898"/>
    <lineage>
        <taxon>Archaea</taxon>
        <taxon>Methanobacteriati</taxon>
        <taxon>Methanobacteriota</taxon>
        <taxon>Stenosarchaea group</taxon>
        <taxon>Halobacteria</taxon>
        <taxon>Halobacteriales</taxon>
        <taxon>Natrialbaceae</taxon>
        <taxon>Natronorubrum</taxon>
    </lineage>
</organism>
<dbReference type="GeneID" id="30954602"/>
<evidence type="ECO:0000313" key="3">
    <source>
        <dbReference type="EMBL" id="SIR23580.1"/>
    </source>
</evidence>
<dbReference type="InterPro" id="IPR004045">
    <property type="entry name" value="Glutathione_S-Trfase_N"/>
</dbReference>
<reference evidence="3 4" key="2">
    <citation type="submission" date="2017-01" db="EMBL/GenBank/DDBJ databases">
        <authorList>
            <person name="Mah S.A."/>
            <person name="Swanson W.J."/>
            <person name="Moy G.W."/>
            <person name="Vacquier V.D."/>
        </authorList>
    </citation>
    <scope>NUCLEOTIDE SEQUENCE [LARGE SCALE GENOMIC DNA]</scope>
    <source>
        <strain evidence="3 4">CGMCC 1.8909</strain>
    </source>
</reference>
<dbReference type="Gene3D" id="3.40.30.10">
    <property type="entry name" value="Glutaredoxin"/>
    <property type="match status" value="1"/>
</dbReference>
<keyword evidence="4" id="KW-1185">Reference proteome</keyword>
<feature type="domain" description="GST N-terminal" evidence="1">
    <location>
        <begin position="1"/>
        <end position="87"/>
    </location>
</feature>
<evidence type="ECO:0000313" key="4">
    <source>
        <dbReference type="Proteomes" id="UP000185687"/>
    </source>
</evidence>
<dbReference type="EMBL" id="FTNP01000001">
    <property type="protein sequence ID" value="SIR23580.1"/>
    <property type="molecule type" value="Genomic_DNA"/>
</dbReference>
<evidence type="ECO:0000259" key="1">
    <source>
        <dbReference type="PROSITE" id="PS50404"/>
    </source>
</evidence>
<dbReference type="EMBL" id="CP019327">
    <property type="protein sequence ID" value="APX95415.1"/>
    <property type="molecule type" value="Genomic_DNA"/>
</dbReference>
<proteinExistence type="predicted"/>
<reference evidence="2 5" key="1">
    <citation type="submission" date="2017-01" db="EMBL/GenBank/DDBJ databases">
        <title>Complete genome sequence of Haloterrigena daqingensis type strain (JX313T).</title>
        <authorList>
            <person name="Shuang W."/>
        </authorList>
    </citation>
    <scope>NUCLEOTIDE SEQUENCE [LARGE SCALE GENOMIC DNA]</scope>
    <source>
        <strain evidence="2 5">JX313</strain>
    </source>
</reference>
<evidence type="ECO:0000313" key="5">
    <source>
        <dbReference type="Proteomes" id="UP000187321"/>
    </source>
</evidence>
<dbReference type="RefSeq" id="WP_076579038.1">
    <property type="nucleotide sequence ID" value="NZ_CP019327.1"/>
</dbReference>
<dbReference type="Pfam" id="PF13417">
    <property type="entry name" value="GST_N_3"/>
    <property type="match status" value="1"/>
</dbReference>
<gene>
    <name evidence="2" type="ORF">BB347_01625</name>
    <name evidence="3" type="ORF">SAMN05421809_0730</name>
</gene>
<dbReference type="STRING" id="588898.BB347_01625"/>